<evidence type="ECO:0000256" key="1">
    <source>
        <dbReference type="ARBA" id="ARBA00010617"/>
    </source>
</evidence>
<evidence type="ECO:0000313" key="3">
    <source>
        <dbReference type="Proteomes" id="UP000601027"/>
    </source>
</evidence>
<protein>
    <submittedName>
        <fullName evidence="2">Cytochrome P450</fullName>
    </submittedName>
</protein>
<keyword evidence="3" id="KW-1185">Reference proteome</keyword>
<dbReference type="RefSeq" id="WP_203174979.1">
    <property type="nucleotide sequence ID" value="NZ_JAEVHM010000045.1"/>
</dbReference>
<dbReference type="SUPFAM" id="SSF48264">
    <property type="entry name" value="Cytochrome P450"/>
    <property type="match status" value="1"/>
</dbReference>
<dbReference type="CDD" id="cd20625">
    <property type="entry name" value="CYP164-like"/>
    <property type="match status" value="1"/>
</dbReference>
<dbReference type="PANTHER" id="PTHR46696:SF4">
    <property type="entry name" value="BIOTIN BIOSYNTHESIS CYTOCHROME P450"/>
    <property type="match status" value="1"/>
</dbReference>
<dbReference type="EMBL" id="JAEVHM010000045">
    <property type="protein sequence ID" value="MBM0232576.1"/>
    <property type="molecule type" value="Genomic_DNA"/>
</dbReference>
<proteinExistence type="inferred from homology"/>
<comment type="caution">
    <text evidence="2">The sequence shown here is derived from an EMBL/GenBank/DDBJ whole genome shotgun (WGS) entry which is preliminary data.</text>
</comment>
<evidence type="ECO:0000313" key="2">
    <source>
        <dbReference type="EMBL" id="MBM0232576.1"/>
    </source>
</evidence>
<dbReference type="InterPro" id="IPR001128">
    <property type="entry name" value="Cyt_P450"/>
</dbReference>
<dbReference type="InterPro" id="IPR002397">
    <property type="entry name" value="Cyt_P450_B"/>
</dbReference>
<organism evidence="2 3">
    <name type="scientific">Micromonospora parastrephiae</name>
    <dbReference type="NCBI Taxonomy" id="2806101"/>
    <lineage>
        <taxon>Bacteria</taxon>
        <taxon>Bacillati</taxon>
        <taxon>Actinomycetota</taxon>
        <taxon>Actinomycetes</taxon>
        <taxon>Micromonosporales</taxon>
        <taxon>Micromonosporaceae</taxon>
        <taxon>Micromonospora</taxon>
    </lineage>
</organism>
<dbReference type="InterPro" id="IPR036396">
    <property type="entry name" value="Cyt_P450_sf"/>
</dbReference>
<accession>A0ABS1XTI2</accession>
<reference evidence="2 3" key="1">
    <citation type="submission" date="2021-01" db="EMBL/GenBank/DDBJ databases">
        <title>Draft genome sequence of Micromonospora sp. strain STR1_7.</title>
        <authorList>
            <person name="Karlyshev A."/>
            <person name="Jawad R."/>
        </authorList>
    </citation>
    <scope>NUCLEOTIDE SEQUENCE [LARGE SCALE GENOMIC DNA]</scope>
    <source>
        <strain evidence="2 3">STR1-7</strain>
    </source>
</reference>
<dbReference type="Proteomes" id="UP000601027">
    <property type="component" value="Unassembled WGS sequence"/>
</dbReference>
<sequence length="414" mass="45654">MSGTPTSQLTPPVLDDFDPYNPIFRADPYPEYERIRAVGGPVYWEYLDSYLIASHADATAVLAEPGLRVQPPPEVAEMLLSMVPTELHPMQQTLLFQDPPDHTRLRNLTRRAFSSSAIAGVLAEGRHTARAVLDRAVRSGRLEVVDDLAFPVSLQVIGDLLGVPRSDLPLLKEWGQALSPAADIPAAAGSLERALEGFQAFDDYFGRLAERRRRDPGDDLFSALVQAEAEGVISRDELHANAILTFISGHETLVAFAASAFLCFLRRPDQLTLLRQRPELAANAVDEVLRYESPLQLATAGGGRWTQQDLLVGDHVIPAGQRVLVLLGAANRDPAVYPDPDRFDIVRPAYRHLSLGHGLHFCVGAVLARQQGSMILEELAATRAEFEATLTELDWMPLFMQRRLAALPLRVDPR</sequence>
<gene>
    <name evidence="2" type="ORF">JNW91_12310</name>
</gene>
<name>A0ABS1XTI2_9ACTN</name>
<dbReference type="PANTHER" id="PTHR46696">
    <property type="entry name" value="P450, PUTATIVE (EUROFUNG)-RELATED"/>
    <property type="match status" value="1"/>
</dbReference>
<dbReference type="Gene3D" id="1.10.630.10">
    <property type="entry name" value="Cytochrome P450"/>
    <property type="match status" value="1"/>
</dbReference>
<comment type="similarity">
    <text evidence="1">Belongs to the cytochrome P450 family.</text>
</comment>
<dbReference type="PRINTS" id="PR00359">
    <property type="entry name" value="BP450"/>
</dbReference>
<dbReference type="Pfam" id="PF00067">
    <property type="entry name" value="p450"/>
    <property type="match status" value="1"/>
</dbReference>